<accession>A0A6S7IHX3</accession>
<feature type="compositionally biased region" description="Polar residues" evidence="1">
    <location>
        <begin position="47"/>
        <end position="58"/>
    </location>
</feature>
<name>A0A6S7IHX3_PARCT</name>
<comment type="caution">
    <text evidence="2">The sequence shown here is derived from an EMBL/GenBank/DDBJ whole genome shotgun (WGS) entry which is preliminary data.</text>
</comment>
<protein>
    <submittedName>
        <fullName evidence="2">Uncharacterized protein</fullName>
    </submittedName>
</protein>
<evidence type="ECO:0000313" key="3">
    <source>
        <dbReference type="Proteomes" id="UP001152795"/>
    </source>
</evidence>
<feature type="compositionally biased region" description="Basic and acidic residues" evidence="1">
    <location>
        <begin position="59"/>
        <end position="72"/>
    </location>
</feature>
<evidence type="ECO:0000256" key="1">
    <source>
        <dbReference type="SAM" id="MobiDB-lite"/>
    </source>
</evidence>
<feature type="compositionally biased region" description="Polar residues" evidence="1">
    <location>
        <begin position="73"/>
        <end position="82"/>
    </location>
</feature>
<evidence type="ECO:0000313" key="2">
    <source>
        <dbReference type="EMBL" id="CAB4005462.1"/>
    </source>
</evidence>
<sequence>MADKRKNPGAGTNHTLFSAGFFKKPQTSAEQRVEQNDSGPVVDILESTHSTVTSSVNENTKEAPDHNIDKPESATQGNTVLFSDSNRKISVTPVSTKDAKQLLETSFADCSHLHSYYCCQEEHCTNISKTEYERIKTITRDKFQHHWIFDKELSYCKKTG</sequence>
<gene>
    <name evidence="2" type="ORF">PACLA_8A078715</name>
</gene>
<dbReference type="AlphaFoldDB" id="A0A6S7IHX3"/>
<keyword evidence="3" id="KW-1185">Reference proteome</keyword>
<feature type="region of interest" description="Disordered" evidence="1">
    <location>
        <begin position="1"/>
        <end position="82"/>
    </location>
</feature>
<reference evidence="2" key="1">
    <citation type="submission" date="2020-04" db="EMBL/GenBank/DDBJ databases">
        <authorList>
            <person name="Alioto T."/>
            <person name="Alioto T."/>
            <person name="Gomez Garrido J."/>
        </authorList>
    </citation>
    <scope>NUCLEOTIDE SEQUENCE</scope>
    <source>
        <strain evidence="2">A484AB</strain>
    </source>
</reference>
<dbReference type="Proteomes" id="UP001152795">
    <property type="component" value="Unassembled WGS sequence"/>
</dbReference>
<organism evidence="2 3">
    <name type="scientific">Paramuricea clavata</name>
    <name type="common">Red gorgonian</name>
    <name type="synonym">Violescent sea-whip</name>
    <dbReference type="NCBI Taxonomy" id="317549"/>
    <lineage>
        <taxon>Eukaryota</taxon>
        <taxon>Metazoa</taxon>
        <taxon>Cnidaria</taxon>
        <taxon>Anthozoa</taxon>
        <taxon>Octocorallia</taxon>
        <taxon>Malacalcyonacea</taxon>
        <taxon>Plexauridae</taxon>
        <taxon>Paramuricea</taxon>
    </lineage>
</organism>
<dbReference type="EMBL" id="CACRXK020005211">
    <property type="protein sequence ID" value="CAB4005462.1"/>
    <property type="molecule type" value="Genomic_DNA"/>
</dbReference>
<feature type="non-terminal residue" evidence="2">
    <location>
        <position position="160"/>
    </location>
</feature>
<proteinExistence type="predicted"/>